<evidence type="ECO:0000256" key="2">
    <source>
        <dbReference type="ARBA" id="ARBA00022842"/>
    </source>
</evidence>
<keyword evidence="3" id="KW-0472">Membrane</keyword>
<keyword evidence="3" id="KW-1133">Transmembrane helix</keyword>
<dbReference type="InterPro" id="IPR023298">
    <property type="entry name" value="ATPase_P-typ_TM_dom_sf"/>
</dbReference>
<accession>A0A2I0VPA3</accession>
<dbReference type="SUPFAM" id="SSF81665">
    <property type="entry name" value="Calcium ATPase, transmembrane domain M"/>
    <property type="match status" value="1"/>
</dbReference>
<dbReference type="Proteomes" id="UP000233837">
    <property type="component" value="Unassembled WGS sequence"/>
</dbReference>
<dbReference type="Gene3D" id="1.20.1110.10">
    <property type="entry name" value="Calcium-transporting ATPase, transmembrane domain"/>
    <property type="match status" value="1"/>
</dbReference>
<dbReference type="EMBL" id="KZ503374">
    <property type="protein sequence ID" value="PKU65244.1"/>
    <property type="molecule type" value="Genomic_DNA"/>
</dbReference>
<evidence type="ECO:0000313" key="5">
    <source>
        <dbReference type="EMBL" id="PKU65244.1"/>
    </source>
</evidence>
<gene>
    <name evidence="5" type="ORF">MA16_Dca015955</name>
</gene>
<keyword evidence="3" id="KW-0812">Transmembrane</keyword>
<reference evidence="5 6" key="2">
    <citation type="journal article" date="2017" name="Nature">
        <title>The Apostasia genome and the evolution of orchids.</title>
        <authorList>
            <person name="Zhang G.Q."/>
            <person name="Liu K.W."/>
            <person name="Li Z."/>
            <person name="Lohaus R."/>
            <person name="Hsiao Y.Y."/>
            <person name="Niu S.C."/>
            <person name="Wang J.Y."/>
            <person name="Lin Y.C."/>
            <person name="Xu Q."/>
            <person name="Chen L.J."/>
            <person name="Yoshida K."/>
            <person name="Fujiwara S."/>
            <person name="Wang Z.W."/>
            <person name="Zhang Y.Q."/>
            <person name="Mitsuda N."/>
            <person name="Wang M."/>
            <person name="Liu G.H."/>
            <person name="Pecoraro L."/>
            <person name="Huang H.X."/>
            <person name="Xiao X.J."/>
            <person name="Lin M."/>
            <person name="Wu X.Y."/>
            <person name="Wu W.L."/>
            <person name="Chen Y.Y."/>
            <person name="Chang S.B."/>
            <person name="Sakamoto S."/>
            <person name="Ohme-Takagi M."/>
            <person name="Yagi M."/>
            <person name="Zeng S.J."/>
            <person name="Shen C.Y."/>
            <person name="Yeh C.M."/>
            <person name="Luo Y.B."/>
            <person name="Tsai W.C."/>
            <person name="Van de Peer Y."/>
            <person name="Liu Z.J."/>
        </authorList>
    </citation>
    <scope>NUCLEOTIDE SEQUENCE [LARGE SCALE GENOMIC DNA]</scope>
    <source>
        <tissue evidence="5">The whole plant</tissue>
    </source>
</reference>
<dbReference type="STRING" id="906689.A0A2I0VPA3"/>
<dbReference type="GO" id="GO:0005388">
    <property type="term" value="F:P-type calcium transporter activity"/>
    <property type="evidence" value="ECO:0007669"/>
    <property type="project" value="TreeGrafter"/>
</dbReference>
<feature type="transmembrane region" description="Helical" evidence="3">
    <location>
        <begin position="37"/>
        <end position="56"/>
    </location>
</feature>
<organism evidence="5 6">
    <name type="scientific">Dendrobium catenatum</name>
    <dbReference type="NCBI Taxonomy" id="906689"/>
    <lineage>
        <taxon>Eukaryota</taxon>
        <taxon>Viridiplantae</taxon>
        <taxon>Streptophyta</taxon>
        <taxon>Embryophyta</taxon>
        <taxon>Tracheophyta</taxon>
        <taxon>Spermatophyta</taxon>
        <taxon>Magnoliopsida</taxon>
        <taxon>Liliopsida</taxon>
        <taxon>Asparagales</taxon>
        <taxon>Orchidaceae</taxon>
        <taxon>Epidendroideae</taxon>
        <taxon>Malaxideae</taxon>
        <taxon>Dendrobiinae</taxon>
        <taxon>Dendrobium</taxon>
    </lineage>
</organism>
<feature type="transmembrane region" description="Helical" evidence="3">
    <location>
        <begin position="62"/>
        <end position="86"/>
    </location>
</feature>
<keyword evidence="2" id="KW-0460">Magnesium</keyword>
<feature type="transmembrane region" description="Helical" evidence="3">
    <location>
        <begin position="107"/>
        <end position="130"/>
    </location>
</feature>
<keyword evidence="6" id="KW-1185">Reference proteome</keyword>
<evidence type="ECO:0000313" key="6">
    <source>
        <dbReference type="Proteomes" id="UP000233837"/>
    </source>
</evidence>
<name>A0A2I0VPA3_9ASPA</name>
<reference evidence="5 6" key="1">
    <citation type="journal article" date="2016" name="Sci. Rep.">
        <title>The Dendrobium catenatum Lindl. genome sequence provides insights into polysaccharide synthase, floral development and adaptive evolution.</title>
        <authorList>
            <person name="Zhang G.Q."/>
            <person name="Xu Q."/>
            <person name="Bian C."/>
            <person name="Tsai W.C."/>
            <person name="Yeh C.M."/>
            <person name="Liu K.W."/>
            <person name="Yoshida K."/>
            <person name="Zhang L.S."/>
            <person name="Chang S.B."/>
            <person name="Chen F."/>
            <person name="Shi Y."/>
            <person name="Su Y.Y."/>
            <person name="Zhang Y.Q."/>
            <person name="Chen L.J."/>
            <person name="Yin Y."/>
            <person name="Lin M."/>
            <person name="Huang H."/>
            <person name="Deng H."/>
            <person name="Wang Z.W."/>
            <person name="Zhu S.L."/>
            <person name="Zhao X."/>
            <person name="Deng C."/>
            <person name="Niu S.C."/>
            <person name="Huang J."/>
            <person name="Wang M."/>
            <person name="Liu G.H."/>
            <person name="Yang H.J."/>
            <person name="Xiao X.J."/>
            <person name="Hsiao Y.Y."/>
            <person name="Wu W.L."/>
            <person name="Chen Y.Y."/>
            <person name="Mitsuda N."/>
            <person name="Ohme-Takagi M."/>
            <person name="Luo Y.B."/>
            <person name="Van de Peer Y."/>
            <person name="Liu Z.J."/>
        </authorList>
    </citation>
    <scope>NUCLEOTIDE SEQUENCE [LARGE SCALE GENOMIC DNA]</scope>
    <source>
        <tissue evidence="5">The whole plant</tissue>
    </source>
</reference>
<dbReference type="GO" id="GO:0005886">
    <property type="term" value="C:plasma membrane"/>
    <property type="evidence" value="ECO:0007669"/>
    <property type="project" value="TreeGrafter"/>
</dbReference>
<dbReference type="PANTHER" id="PTHR24093:SF474">
    <property type="entry name" value="CALCIUM-TRANSPORTING ATPASE 2, PLASMA MEMBRANE-TYPE"/>
    <property type="match status" value="1"/>
</dbReference>
<protein>
    <submittedName>
        <fullName evidence="5">Calcium-transporting ATPase 1, plasma membrane-type</fullName>
    </submittedName>
</protein>
<dbReference type="GO" id="GO:0046872">
    <property type="term" value="F:metal ion binding"/>
    <property type="evidence" value="ECO:0007669"/>
    <property type="project" value="UniProtKB-KW"/>
</dbReference>
<dbReference type="PANTHER" id="PTHR24093">
    <property type="entry name" value="CATION TRANSPORTING ATPASE"/>
    <property type="match status" value="1"/>
</dbReference>
<feature type="domain" description="Cation-transporting P-type ATPase C-terminal" evidence="4">
    <location>
        <begin position="62"/>
        <end position="130"/>
    </location>
</feature>
<dbReference type="InterPro" id="IPR006068">
    <property type="entry name" value="ATPase_P-typ_cation-transptr_C"/>
</dbReference>
<dbReference type="Pfam" id="PF00689">
    <property type="entry name" value="Cation_ATPase_C"/>
    <property type="match status" value="1"/>
</dbReference>
<evidence type="ECO:0000256" key="3">
    <source>
        <dbReference type="SAM" id="Phobius"/>
    </source>
</evidence>
<dbReference type="AlphaFoldDB" id="A0A2I0VPA3"/>
<proteinExistence type="predicted"/>
<sequence>MQVAKESADVIILDDNFSTIVTVGKWGRSVYINIQKFVQFQLTVNVVVLIVNFSSACFTGEAPLIVVQLLWVNMIMDTLGALALALATEPPNDELMKRTPVGRKGNFISNVMWRNILGQAFYQFVVIWYLQT</sequence>
<keyword evidence="1" id="KW-0479">Metal-binding</keyword>
<evidence type="ECO:0000259" key="4">
    <source>
        <dbReference type="Pfam" id="PF00689"/>
    </source>
</evidence>
<evidence type="ECO:0000256" key="1">
    <source>
        <dbReference type="ARBA" id="ARBA00022723"/>
    </source>
</evidence>